<evidence type="ECO:0000256" key="5">
    <source>
        <dbReference type="ARBA" id="ARBA00022525"/>
    </source>
</evidence>
<proteinExistence type="inferred from homology"/>
<name>A0A409WNS5_9AGAR</name>
<keyword evidence="9" id="KW-0408">Iron</keyword>
<evidence type="ECO:0000256" key="1">
    <source>
        <dbReference type="ARBA" id="ARBA00004609"/>
    </source>
</evidence>
<dbReference type="STRING" id="231916.A0A409WNS5"/>
<evidence type="ECO:0000256" key="4">
    <source>
        <dbReference type="ARBA" id="ARBA00022475"/>
    </source>
</evidence>
<evidence type="ECO:0000256" key="6">
    <source>
        <dbReference type="ARBA" id="ARBA00022617"/>
    </source>
</evidence>
<evidence type="ECO:0000256" key="8">
    <source>
        <dbReference type="ARBA" id="ARBA00022729"/>
    </source>
</evidence>
<dbReference type="GO" id="GO:0046872">
    <property type="term" value="F:metal ion binding"/>
    <property type="evidence" value="ECO:0007669"/>
    <property type="project" value="UniProtKB-KW"/>
</dbReference>
<evidence type="ECO:0000256" key="3">
    <source>
        <dbReference type="ARBA" id="ARBA00010031"/>
    </source>
</evidence>
<evidence type="ECO:0000313" key="16">
    <source>
        <dbReference type="Proteomes" id="UP000284706"/>
    </source>
</evidence>
<keyword evidence="5" id="KW-0964">Secreted</keyword>
<evidence type="ECO:0000256" key="10">
    <source>
        <dbReference type="ARBA" id="ARBA00023136"/>
    </source>
</evidence>
<keyword evidence="12" id="KW-0325">Glycoprotein</keyword>
<keyword evidence="8" id="KW-0732">Signal</keyword>
<keyword evidence="7" id="KW-0479">Metal-binding</keyword>
<keyword evidence="4" id="KW-1003">Cell membrane</keyword>
<dbReference type="EMBL" id="NHYE01004967">
    <property type="protein sequence ID" value="PPQ80151.1"/>
    <property type="molecule type" value="Genomic_DNA"/>
</dbReference>
<evidence type="ECO:0000256" key="9">
    <source>
        <dbReference type="ARBA" id="ARBA00023004"/>
    </source>
</evidence>
<dbReference type="GO" id="GO:0005886">
    <property type="term" value="C:plasma membrane"/>
    <property type="evidence" value="ECO:0007669"/>
    <property type="project" value="UniProtKB-SubCell"/>
</dbReference>
<dbReference type="Proteomes" id="UP000284706">
    <property type="component" value="Unassembled WGS sequence"/>
</dbReference>
<feature type="domain" description="CFEM" evidence="14">
    <location>
        <begin position="30"/>
        <end position="129"/>
    </location>
</feature>
<evidence type="ECO:0000256" key="11">
    <source>
        <dbReference type="ARBA" id="ARBA00023157"/>
    </source>
</evidence>
<evidence type="ECO:0000256" key="2">
    <source>
        <dbReference type="ARBA" id="ARBA00004613"/>
    </source>
</evidence>
<evidence type="ECO:0000256" key="7">
    <source>
        <dbReference type="ARBA" id="ARBA00022723"/>
    </source>
</evidence>
<protein>
    <recommendedName>
        <fullName evidence="14">CFEM domain-containing protein</fullName>
    </recommendedName>
</protein>
<evidence type="ECO:0000256" key="13">
    <source>
        <dbReference type="ARBA" id="ARBA00023288"/>
    </source>
</evidence>
<accession>A0A409WNS5</accession>
<keyword evidence="11" id="KW-1015">Disulfide bond</keyword>
<comment type="caution">
    <text evidence="15">The sequence shown here is derived from an EMBL/GenBank/DDBJ whole genome shotgun (WGS) entry which is preliminary data.</text>
</comment>
<sequence>MFQALHSLGIFALVSLIMAPKSPRVFQHGLVTLLSLGLILSYAERVTAQFGASDLPPCASTCASTAANATGCSLNDTACLCSHPAFASATEQCSAHSCTVEDQSTVFGVLSQMCANRTSSSVLAPFPPH</sequence>
<evidence type="ECO:0000256" key="12">
    <source>
        <dbReference type="ARBA" id="ARBA00023180"/>
    </source>
</evidence>
<reference evidence="15 16" key="1">
    <citation type="journal article" date="2018" name="Evol. Lett.">
        <title>Horizontal gene cluster transfer increased hallucinogenic mushroom diversity.</title>
        <authorList>
            <person name="Reynolds H.T."/>
            <person name="Vijayakumar V."/>
            <person name="Gluck-Thaler E."/>
            <person name="Korotkin H.B."/>
            <person name="Matheny P.B."/>
            <person name="Slot J.C."/>
        </authorList>
    </citation>
    <scope>NUCLEOTIDE SEQUENCE [LARGE SCALE GENOMIC DNA]</scope>
    <source>
        <strain evidence="15 16">SRW20</strain>
    </source>
</reference>
<dbReference type="InterPro" id="IPR051735">
    <property type="entry name" value="CFEM_domain"/>
</dbReference>
<keyword evidence="13" id="KW-0449">Lipoprotein</keyword>
<evidence type="ECO:0000259" key="14">
    <source>
        <dbReference type="PROSITE" id="PS52012"/>
    </source>
</evidence>
<dbReference type="SMART" id="SM00747">
    <property type="entry name" value="CFEM"/>
    <property type="match status" value="1"/>
</dbReference>
<gene>
    <name evidence="15" type="ORF">CVT26_011785</name>
</gene>
<dbReference type="GO" id="GO:0005576">
    <property type="term" value="C:extracellular region"/>
    <property type="evidence" value="ECO:0007669"/>
    <property type="project" value="UniProtKB-SubCell"/>
</dbReference>
<keyword evidence="10" id="KW-0472">Membrane</keyword>
<dbReference type="AlphaFoldDB" id="A0A409WNS5"/>
<keyword evidence="6" id="KW-0349">Heme</keyword>
<dbReference type="OrthoDB" id="3068107at2759"/>
<dbReference type="InterPro" id="IPR008427">
    <property type="entry name" value="Extracellular_membr_CFEM_dom"/>
</dbReference>
<dbReference type="PANTHER" id="PTHR37928">
    <property type="entry name" value="CFEM DOMAIN PROTEIN (AFU_ORTHOLOGUE AFUA_6G14090)"/>
    <property type="match status" value="1"/>
</dbReference>
<dbReference type="PANTHER" id="PTHR37928:SF2">
    <property type="entry name" value="GPI ANCHORED CFEM DOMAIN PROTEIN (AFU_ORTHOLOGUE AFUA_6G10580)"/>
    <property type="match status" value="1"/>
</dbReference>
<evidence type="ECO:0000313" key="15">
    <source>
        <dbReference type="EMBL" id="PPQ80151.1"/>
    </source>
</evidence>
<dbReference type="PROSITE" id="PS52012">
    <property type="entry name" value="CFEM"/>
    <property type="match status" value="1"/>
</dbReference>
<comment type="subcellular location">
    <subcellularLocation>
        <location evidence="1">Cell membrane</location>
        <topology evidence="1">Lipid-anchor</topology>
        <topology evidence="1">GPI-anchor</topology>
    </subcellularLocation>
    <subcellularLocation>
        <location evidence="2">Secreted</location>
    </subcellularLocation>
</comment>
<dbReference type="Pfam" id="PF05730">
    <property type="entry name" value="CFEM"/>
    <property type="match status" value="1"/>
</dbReference>
<comment type="similarity">
    <text evidence="3">Belongs to the RBT5 family.</text>
</comment>
<organism evidence="15 16">
    <name type="scientific">Gymnopilus dilepis</name>
    <dbReference type="NCBI Taxonomy" id="231916"/>
    <lineage>
        <taxon>Eukaryota</taxon>
        <taxon>Fungi</taxon>
        <taxon>Dikarya</taxon>
        <taxon>Basidiomycota</taxon>
        <taxon>Agaricomycotina</taxon>
        <taxon>Agaricomycetes</taxon>
        <taxon>Agaricomycetidae</taxon>
        <taxon>Agaricales</taxon>
        <taxon>Agaricineae</taxon>
        <taxon>Hymenogastraceae</taxon>
        <taxon>Gymnopilus</taxon>
    </lineage>
</organism>
<dbReference type="InParanoid" id="A0A409WNS5"/>
<keyword evidence="16" id="KW-1185">Reference proteome</keyword>